<dbReference type="Pfam" id="PF07690">
    <property type="entry name" value="MFS_1"/>
    <property type="match status" value="1"/>
</dbReference>
<accession>A0ABD2N980</accession>
<feature type="transmembrane region" description="Helical" evidence="8">
    <location>
        <begin position="198"/>
        <end position="220"/>
    </location>
</feature>
<evidence type="ECO:0000256" key="8">
    <source>
        <dbReference type="SAM" id="Phobius"/>
    </source>
</evidence>
<dbReference type="GO" id="GO:0015293">
    <property type="term" value="F:symporter activity"/>
    <property type="evidence" value="ECO:0007669"/>
    <property type="project" value="UniProtKB-KW"/>
</dbReference>
<dbReference type="FunFam" id="1.20.1250.20:FF:000003">
    <property type="entry name" value="Solute carrier family 17 member 3"/>
    <property type="match status" value="1"/>
</dbReference>
<comment type="caution">
    <text evidence="10">The sequence shown here is derived from an EMBL/GenBank/DDBJ whole genome shotgun (WGS) entry which is preliminary data.</text>
</comment>
<keyword evidence="2" id="KW-0813">Transport</keyword>
<dbReference type="EMBL" id="JABFTP020000083">
    <property type="protein sequence ID" value="KAL3274781.1"/>
    <property type="molecule type" value="Genomic_DNA"/>
</dbReference>
<evidence type="ECO:0000256" key="4">
    <source>
        <dbReference type="ARBA" id="ARBA00022847"/>
    </source>
</evidence>
<dbReference type="GO" id="GO:0016020">
    <property type="term" value="C:membrane"/>
    <property type="evidence" value="ECO:0007669"/>
    <property type="project" value="UniProtKB-SubCell"/>
</dbReference>
<organism evidence="10 11">
    <name type="scientific">Cryptolaemus montrouzieri</name>
    <dbReference type="NCBI Taxonomy" id="559131"/>
    <lineage>
        <taxon>Eukaryota</taxon>
        <taxon>Metazoa</taxon>
        <taxon>Ecdysozoa</taxon>
        <taxon>Arthropoda</taxon>
        <taxon>Hexapoda</taxon>
        <taxon>Insecta</taxon>
        <taxon>Pterygota</taxon>
        <taxon>Neoptera</taxon>
        <taxon>Endopterygota</taxon>
        <taxon>Coleoptera</taxon>
        <taxon>Polyphaga</taxon>
        <taxon>Cucujiformia</taxon>
        <taxon>Coccinelloidea</taxon>
        <taxon>Coccinellidae</taxon>
        <taxon>Scymninae</taxon>
        <taxon>Scymnini</taxon>
        <taxon>Cryptolaemus</taxon>
    </lineage>
</organism>
<dbReference type="InterPro" id="IPR050382">
    <property type="entry name" value="MFS_Na/Anion_cotransporter"/>
</dbReference>
<name>A0ABD2N980_9CUCU</name>
<dbReference type="InterPro" id="IPR036259">
    <property type="entry name" value="MFS_trans_sf"/>
</dbReference>
<dbReference type="AlphaFoldDB" id="A0ABD2N980"/>
<keyword evidence="11" id="KW-1185">Reference proteome</keyword>
<feature type="transmembrane region" description="Helical" evidence="8">
    <location>
        <begin position="389"/>
        <end position="411"/>
    </location>
</feature>
<feature type="region of interest" description="Disordered" evidence="7">
    <location>
        <begin position="510"/>
        <end position="538"/>
    </location>
</feature>
<evidence type="ECO:0000313" key="11">
    <source>
        <dbReference type="Proteomes" id="UP001516400"/>
    </source>
</evidence>
<dbReference type="PROSITE" id="PS50850">
    <property type="entry name" value="MFS"/>
    <property type="match status" value="1"/>
</dbReference>
<keyword evidence="5 8" id="KW-1133">Transmembrane helix</keyword>
<dbReference type="SUPFAM" id="SSF103473">
    <property type="entry name" value="MFS general substrate transporter"/>
    <property type="match status" value="1"/>
</dbReference>
<dbReference type="Proteomes" id="UP001516400">
    <property type="component" value="Unassembled WGS sequence"/>
</dbReference>
<feature type="transmembrane region" description="Helical" evidence="8">
    <location>
        <begin position="136"/>
        <end position="154"/>
    </location>
</feature>
<evidence type="ECO:0000256" key="1">
    <source>
        <dbReference type="ARBA" id="ARBA00004141"/>
    </source>
</evidence>
<dbReference type="Gene3D" id="1.20.1250.20">
    <property type="entry name" value="MFS general substrate transporter like domains"/>
    <property type="match status" value="2"/>
</dbReference>
<evidence type="ECO:0000313" key="10">
    <source>
        <dbReference type="EMBL" id="KAL3274781.1"/>
    </source>
</evidence>
<dbReference type="InterPro" id="IPR011701">
    <property type="entry name" value="MFS"/>
</dbReference>
<keyword evidence="6 8" id="KW-0472">Membrane</keyword>
<protein>
    <recommendedName>
        <fullName evidence="9">Major facilitator superfamily (MFS) profile domain-containing protein</fullName>
    </recommendedName>
</protein>
<evidence type="ECO:0000256" key="2">
    <source>
        <dbReference type="ARBA" id="ARBA00022448"/>
    </source>
</evidence>
<feature type="transmembrane region" description="Helical" evidence="8">
    <location>
        <begin position="290"/>
        <end position="315"/>
    </location>
</feature>
<sequence length="538" mass="60445">MEDVDCCPTRRTLWYLVFFGFMINYNLRLNLNIAIVSMVQSRPKNNQTHTSECIIETNFTEFLYTNQSKSNFTGLNNTNSYTFKLPKSNPARYLPKSPTYNWNEKEQGILLGSFFWLHWVTQIPGGILAGKYGTKLVFGLSNFIGVLCALLIPTAASFGYYHLLMLRVVQGIITGFAWPSMHNMTAKWIPPNERSKFITAYLGSSVGAALTYILCGFIMDAWGWEAVFYFTAAVGTLWYVAWFFLVFDSPSEHPRISTAERDYIIESLGKTVNKKQATIPWRSILTSVPVWMNCLGHVGGLWGLFMLLSNAPIYFRFIHGWRLTSTGILSGVPQLFRMLSSMIISRIGDYVLRNNILSRTNVRKLATGLSTIGQGFCMIAIAYSRCNSMMAFIFVAGSAACHGAVSTGVLASIVDNSPNYASIVLGMANSLVCFNGFATPLLVGYFTNNNQTIIQWQKIYLISATILIVTGIIYCTFSSSKLLPWNDPHNNKLKETIELQQVKRLKKLADQSASEDEKQKMLGNNGTNQEYVDESKKY</sequence>
<evidence type="ECO:0000256" key="7">
    <source>
        <dbReference type="SAM" id="MobiDB-lite"/>
    </source>
</evidence>
<feature type="transmembrane region" description="Helical" evidence="8">
    <location>
        <begin position="226"/>
        <end position="247"/>
    </location>
</feature>
<reference evidence="10 11" key="1">
    <citation type="journal article" date="2021" name="BMC Biol.">
        <title>Horizontally acquired antibacterial genes associated with adaptive radiation of ladybird beetles.</title>
        <authorList>
            <person name="Li H.S."/>
            <person name="Tang X.F."/>
            <person name="Huang Y.H."/>
            <person name="Xu Z.Y."/>
            <person name="Chen M.L."/>
            <person name="Du X.Y."/>
            <person name="Qiu B.Y."/>
            <person name="Chen P.T."/>
            <person name="Zhang W."/>
            <person name="Slipinski A."/>
            <person name="Escalona H.E."/>
            <person name="Waterhouse R.M."/>
            <person name="Zwick A."/>
            <person name="Pang H."/>
        </authorList>
    </citation>
    <scope>NUCLEOTIDE SEQUENCE [LARGE SCALE GENOMIC DNA]</scope>
    <source>
        <strain evidence="10">SYSU2018</strain>
    </source>
</reference>
<feature type="transmembrane region" description="Helical" evidence="8">
    <location>
        <begin position="12"/>
        <end position="31"/>
    </location>
</feature>
<keyword evidence="4" id="KW-0769">Symport</keyword>
<feature type="transmembrane region" description="Helical" evidence="8">
    <location>
        <begin position="423"/>
        <end position="447"/>
    </location>
</feature>
<comment type="subcellular location">
    <subcellularLocation>
        <location evidence="1">Membrane</location>
        <topology evidence="1">Multi-pass membrane protein</topology>
    </subcellularLocation>
</comment>
<evidence type="ECO:0000256" key="5">
    <source>
        <dbReference type="ARBA" id="ARBA00022989"/>
    </source>
</evidence>
<dbReference type="PANTHER" id="PTHR11662:SF79">
    <property type="entry name" value="NA[+]-DEPENDENT INORGANIC PHOSPHATE COTRANSPORTER, ISOFORM A"/>
    <property type="match status" value="1"/>
</dbReference>
<gene>
    <name evidence="10" type="ORF">HHI36_019566</name>
</gene>
<proteinExistence type="predicted"/>
<dbReference type="InterPro" id="IPR020846">
    <property type="entry name" value="MFS_dom"/>
</dbReference>
<feature type="domain" description="Major facilitator superfamily (MFS) profile" evidence="9">
    <location>
        <begin position="12"/>
        <end position="482"/>
    </location>
</feature>
<dbReference type="PANTHER" id="PTHR11662">
    <property type="entry name" value="SOLUTE CARRIER FAMILY 17"/>
    <property type="match status" value="1"/>
</dbReference>
<feature type="transmembrane region" description="Helical" evidence="8">
    <location>
        <begin position="459"/>
        <end position="477"/>
    </location>
</feature>
<evidence type="ECO:0000256" key="3">
    <source>
        <dbReference type="ARBA" id="ARBA00022692"/>
    </source>
</evidence>
<dbReference type="CDD" id="cd17318">
    <property type="entry name" value="MFS_SLC17"/>
    <property type="match status" value="1"/>
</dbReference>
<evidence type="ECO:0000256" key="6">
    <source>
        <dbReference type="ARBA" id="ARBA00023136"/>
    </source>
</evidence>
<keyword evidence="3 8" id="KW-0812">Transmembrane</keyword>
<evidence type="ECO:0000259" key="9">
    <source>
        <dbReference type="PROSITE" id="PS50850"/>
    </source>
</evidence>